<dbReference type="EMBL" id="LUUI01000044">
    <property type="protein sequence ID" value="OAI20526.1"/>
    <property type="molecule type" value="Genomic_DNA"/>
</dbReference>
<dbReference type="OrthoDB" id="8537229at2"/>
<reference evidence="1 2" key="1">
    <citation type="submission" date="2016-03" db="EMBL/GenBank/DDBJ databases">
        <authorList>
            <person name="Ploux O."/>
        </authorList>
    </citation>
    <scope>NUCLEOTIDE SEQUENCE [LARGE SCALE GENOMIC DNA]</scope>
    <source>
        <strain evidence="1 2">R-45370</strain>
    </source>
</reference>
<dbReference type="InterPro" id="IPR007423">
    <property type="entry name" value="Sel_put"/>
</dbReference>
<evidence type="ECO:0000313" key="2">
    <source>
        <dbReference type="Proteomes" id="UP000078476"/>
    </source>
</evidence>
<sequence>MQLINRFSLTRLLKLWHKLNGEAAYERYLAHWQALHAETDERPLSRKAFFADETQRKWNGIKRCC</sequence>
<comment type="caution">
    <text evidence="1">The sequence shown here is derived from an EMBL/GenBank/DDBJ whole genome shotgun (WGS) entry which is preliminary data.</text>
</comment>
<keyword evidence="2" id="KW-1185">Reference proteome</keyword>
<dbReference type="AlphaFoldDB" id="A0A177NR53"/>
<proteinExistence type="predicted"/>
<gene>
    <name evidence="1" type="ORF">A1359_03120</name>
</gene>
<organism evidence="1 2">
    <name type="scientific">Methylomonas lenta</name>
    <dbReference type="NCBI Taxonomy" id="980561"/>
    <lineage>
        <taxon>Bacteria</taxon>
        <taxon>Pseudomonadati</taxon>
        <taxon>Pseudomonadota</taxon>
        <taxon>Gammaproteobacteria</taxon>
        <taxon>Methylococcales</taxon>
        <taxon>Methylococcaceae</taxon>
        <taxon>Methylomonas</taxon>
    </lineage>
</organism>
<accession>A0A177NR53</accession>
<name>A0A177NR53_9GAMM</name>
<evidence type="ECO:0008006" key="3">
    <source>
        <dbReference type="Google" id="ProtNLM"/>
    </source>
</evidence>
<evidence type="ECO:0000313" key="1">
    <source>
        <dbReference type="EMBL" id="OAI20526.1"/>
    </source>
</evidence>
<dbReference type="Proteomes" id="UP000078476">
    <property type="component" value="Unassembled WGS sequence"/>
</dbReference>
<dbReference type="Pfam" id="PF04328">
    <property type="entry name" value="Sel_put"/>
    <property type="match status" value="1"/>
</dbReference>
<dbReference type="STRING" id="980561.A1359_03120"/>
<protein>
    <recommendedName>
        <fullName evidence="3">YbdD/YjiX family protein</fullName>
    </recommendedName>
</protein>